<proteinExistence type="predicted"/>
<feature type="transmembrane region" description="Helical" evidence="2">
    <location>
        <begin position="59"/>
        <end position="82"/>
    </location>
</feature>
<keyword evidence="4" id="KW-1185">Reference proteome</keyword>
<comment type="caution">
    <text evidence="3">The sequence shown here is derived from an EMBL/GenBank/DDBJ whole genome shotgun (WGS) entry which is preliminary data.</text>
</comment>
<feature type="region of interest" description="Disordered" evidence="1">
    <location>
        <begin position="292"/>
        <end position="333"/>
    </location>
</feature>
<organism evidence="3 4">
    <name type="scientific">Rothia aerolata</name>
    <dbReference type="NCBI Taxonomy" id="1812262"/>
    <lineage>
        <taxon>Bacteria</taxon>
        <taxon>Bacillati</taxon>
        <taxon>Actinomycetota</taxon>
        <taxon>Actinomycetes</taxon>
        <taxon>Micrococcales</taxon>
        <taxon>Micrococcaceae</taxon>
        <taxon>Rothia</taxon>
    </lineage>
</organism>
<name>A0A917MVG9_9MICC</name>
<feature type="compositionally biased region" description="Low complexity" evidence="1">
    <location>
        <begin position="315"/>
        <end position="330"/>
    </location>
</feature>
<evidence type="ECO:0000256" key="1">
    <source>
        <dbReference type="SAM" id="MobiDB-lite"/>
    </source>
</evidence>
<sequence length="410" mass="45230">MKPETDSQGQQPTSTEQDDAQQATRAKQWWSPSGLIQSTTTRAAGILTRSEKILVRRRMGLIAIAVVALAALVASLGNYIFLAHSPREAADNYLSRLQSGNYFMAVDASAYSNQSAVFLKNSMYRAAQGRVQEYSITSVDQQGDRAVAQAELTIEGQKERVEIPLVQDHRSGVFNDVWRLDYTSQVNQKITSTIDLDSVELNGYQLKMRNTVTDGEHAFHWDMPLLPGEYILDFPKDSYYAMAGGAKTISLGFRQTELAPVDIKVRPSARMWQETDAAIETWVQTCESAHTLAPSGCPASQIYDSSGRPLDDSSAEATPSASASSSPSAARPRKIEDVKWELQERPPLVLTQNENQPSLWEANQNDPVVFRLTYTVDGKPQSETVEAYIHANITSTDDTASISAGLDDRD</sequence>
<keyword evidence="2" id="KW-0472">Membrane</keyword>
<feature type="region of interest" description="Disordered" evidence="1">
    <location>
        <begin position="1"/>
        <end position="29"/>
    </location>
</feature>
<keyword evidence="2" id="KW-0812">Transmembrane</keyword>
<keyword evidence="2" id="KW-1133">Transmembrane helix</keyword>
<dbReference type="EMBL" id="BMDC01000004">
    <property type="protein sequence ID" value="GGH66694.1"/>
    <property type="molecule type" value="Genomic_DNA"/>
</dbReference>
<gene>
    <name evidence="3" type="ORF">GCM10007359_21100</name>
</gene>
<reference evidence="3 4" key="1">
    <citation type="journal article" date="2014" name="Int. J. Syst. Evol. Microbiol.">
        <title>Complete genome sequence of Corynebacterium casei LMG S-19264T (=DSM 44701T), isolated from a smear-ripened cheese.</title>
        <authorList>
            <consortium name="US DOE Joint Genome Institute (JGI-PGF)"/>
            <person name="Walter F."/>
            <person name="Albersmeier A."/>
            <person name="Kalinowski J."/>
            <person name="Ruckert C."/>
        </authorList>
    </citation>
    <scope>NUCLEOTIDE SEQUENCE [LARGE SCALE GENOMIC DNA]</scope>
    <source>
        <strain evidence="3 4">CCM 8669</strain>
    </source>
</reference>
<evidence type="ECO:0000313" key="4">
    <source>
        <dbReference type="Proteomes" id="UP000600171"/>
    </source>
</evidence>
<dbReference type="AlphaFoldDB" id="A0A917MVG9"/>
<evidence type="ECO:0000313" key="3">
    <source>
        <dbReference type="EMBL" id="GGH66694.1"/>
    </source>
</evidence>
<dbReference type="RefSeq" id="WP_188360329.1">
    <property type="nucleotide sequence ID" value="NZ_BMDC01000004.1"/>
</dbReference>
<evidence type="ECO:0000256" key="2">
    <source>
        <dbReference type="SAM" id="Phobius"/>
    </source>
</evidence>
<dbReference type="Proteomes" id="UP000600171">
    <property type="component" value="Unassembled WGS sequence"/>
</dbReference>
<accession>A0A917MVG9</accession>
<protein>
    <submittedName>
        <fullName evidence="3">Uncharacterized protein</fullName>
    </submittedName>
</protein>